<evidence type="ECO:0000256" key="15">
    <source>
        <dbReference type="ARBA" id="ARBA00023136"/>
    </source>
</evidence>
<dbReference type="Pfam" id="PF00098">
    <property type="entry name" value="zf-CCHC"/>
    <property type="match status" value="1"/>
</dbReference>
<feature type="transmembrane region" description="Helical" evidence="20">
    <location>
        <begin position="1511"/>
        <end position="1532"/>
    </location>
</feature>
<evidence type="ECO:0000256" key="9">
    <source>
        <dbReference type="ARBA" id="ARBA00022771"/>
    </source>
</evidence>
<feature type="transmembrane region" description="Helical" evidence="20">
    <location>
        <begin position="1249"/>
        <end position="1270"/>
    </location>
</feature>
<evidence type="ECO:0000256" key="6">
    <source>
        <dbReference type="ARBA" id="ARBA00022692"/>
    </source>
</evidence>
<evidence type="ECO:0000256" key="13">
    <source>
        <dbReference type="ARBA" id="ARBA00022989"/>
    </source>
</evidence>
<evidence type="ECO:0000256" key="5">
    <source>
        <dbReference type="ARBA" id="ARBA00022664"/>
    </source>
</evidence>
<comment type="subcellular location">
    <subcellularLocation>
        <location evidence="1">Membrane</location>
        <topology evidence="1">Multi-pass membrane protein</topology>
    </subcellularLocation>
</comment>
<feature type="region of interest" description="Disordered" evidence="19">
    <location>
        <begin position="938"/>
        <end position="965"/>
    </location>
</feature>
<dbReference type="PANTHER" id="PTHR12341:SF41">
    <property type="entry name" value="5'-3' EXORIBONUCLEASE 2"/>
    <property type="match status" value="1"/>
</dbReference>
<dbReference type="InterPro" id="IPR020846">
    <property type="entry name" value="MFS_dom"/>
</dbReference>
<accession>A0AAD5TFQ2</accession>
<feature type="domain" description="CCHC-type" evidence="21">
    <location>
        <begin position="265"/>
        <end position="278"/>
    </location>
</feature>
<evidence type="ECO:0000256" key="3">
    <source>
        <dbReference type="ARBA" id="ARBA00022448"/>
    </source>
</evidence>
<evidence type="ECO:0000256" key="16">
    <source>
        <dbReference type="ARBA" id="ARBA00046137"/>
    </source>
</evidence>
<sequence length="1572" mass="175695">MGVPAFFRWLSQKYPKITSPVQEERPREINGITIPVDASKPNPNGEEFDNLYLDMNGIIHPCCHPEDKPAPTTEDEMFVEIFKYIDRIMGMMRPRKVLYMAIDGVAPRAKMNQQRSRRFRAAQEAQIEIDEEEKVRREWEAAGDHMPSKVKKEHFDSNCITPGTPFMANLAVALRYYVAERLHSDPAWQNLKVVLSDASIPGEGEHKIMDYIRRQRNQPGYDANTRHVLYGLDADLIMLALATHEPYFKILREDVFAKDNKNKGCFICGQQGHMASQCTGKKKEKNGEFDEKTKGTPLSEKPFLLLHVNILREYLEIELKTLDLPFTWSTERAIDDWVFLCFFVGNDFLPHLPSLDIREGAIDKLIALWKKNLPLWGGYLTDSGDIDMKHVQAVMADLGTVEDEIFRERKAIERRKKDGQNRRQREQKEREMAAKHRTAAPTDVQYGNVIENQVEHFMQPLPARPPPMQQQQQQVRVVPLIPTHDVNKAAAEALKQSLRAGLGLPEIPTETPHGVKRKEPADAETAAGTTAEAVPIPPDAVEVISDGEEEVDDEEAAKEDETEIEDVMTVADVPIPHKVSAKAVANKNAEEEEEFDDVRLHESGWKQRYYQTKFRVEATDINFRRGVVTSYVEGLCWVLKYYYQGCQSWNWYFPYHYAPFASDFDFIGELQITFDRGTPFRPAEQLMGVLPAFSRQHIPEAFRSLMTDPESPIIDFYPERFPIDLNGKKYAWQGVAILPFIDEKRLKDALDTKYDQLTEEEVKRNSLGDEILIVGGVNPLYESFCALFGRQDTEKAIPIDASLSGKFFGAVLPDPEAVLPGSTFESPLAEYGLRDIENCHSISVRYFMPPVPENHIFKADLLPSVKLPAPVLDSDDAYHVRAGGSGRRGRGRGGGFGGRGGAADRFVRHGVGRQEGVNASYGRQYDSRHRGYDQMTAMEQGQHDPKRPRYDDRQSQSGPYMGGGGYARFNSGGGYDAGGGGGQYAGGGYVPNANYGQQGYAYQGGGGYYNNNQAGGYQTSTSYQQAGYPQQGGYQQAQSYGGGGGYQYQQQQQQQYQAPASVCKSLLNTYPPSRSKMSKLTAVNGDALDALPDATSRVADAAAERRLVRKLDMRIMPWLILLYLLNFLDRANIGNAKIANTDAQNKGGLYTDLDLSDWQYNLSISIFFVGYILFEIPSNLLLKRFTPSAWLGRIIAIWGLISMLQFTVKNASGLLAIRFFLGVAEAGFLPGVVLYMTFWYLPHERARRIAYIIASATLSGAFSGLLGYAISYMDNRAGLRGWQWIFLLEGIPTILAGIATFWVLPDFPDSVKSKWLTEDEKRLACDRLDATATRSNDSNFDPAAFRKTWTDWRTYFFMLIYISLCVPFYSLSYFLPSLIKGLGWTSLKANYMTVPPYCSGWLITVALATSSDKRRDRAGHLAFALGLGLVCFVVLAATRDIKADYAAFFFLTGALCGAAPLALSWRTDHLSGSATHAAIATAAMVTFGNAGGIISGQVYPSSDAPTYRKGHIVNACFLAFGIALTAIGAAILPRAGSKDDRLWGENGGKDEALSMDHTHTDLAVDEEDVRKR</sequence>
<dbReference type="Gene3D" id="1.20.1250.20">
    <property type="entry name" value="MFS general substrate transporter like domains"/>
    <property type="match status" value="2"/>
</dbReference>
<feature type="transmembrane region" description="Helical" evidence="20">
    <location>
        <begin position="1282"/>
        <end position="1304"/>
    </location>
</feature>
<keyword evidence="9 18" id="KW-0863">Zinc-finger</keyword>
<dbReference type="GO" id="GO:0005634">
    <property type="term" value="C:nucleus"/>
    <property type="evidence" value="ECO:0007669"/>
    <property type="project" value="TreeGrafter"/>
</dbReference>
<evidence type="ECO:0000259" key="21">
    <source>
        <dbReference type="PROSITE" id="PS50158"/>
    </source>
</evidence>
<protein>
    <submittedName>
        <fullName evidence="23">5'-3' exoribonuclease 2</fullName>
    </submittedName>
</protein>
<evidence type="ECO:0000259" key="22">
    <source>
        <dbReference type="PROSITE" id="PS50850"/>
    </source>
</evidence>
<dbReference type="GO" id="GO:0006397">
    <property type="term" value="P:mRNA processing"/>
    <property type="evidence" value="ECO:0007669"/>
    <property type="project" value="UniProtKB-KW"/>
</dbReference>
<dbReference type="FunFam" id="3.40.50.12390:FF:000003">
    <property type="entry name" value="5'-3' exoribonuclease"/>
    <property type="match status" value="1"/>
</dbReference>
<evidence type="ECO:0000256" key="2">
    <source>
        <dbReference type="ARBA" id="ARBA00006994"/>
    </source>
</evidence>
<dbReference type="FunFam" id="3.40.50.12390:FF:000001">
    <property type="entry name" value="5'-3' exoribonuclease"/>
    <property type="match status" value="1"/>
</dbReference>
<dbReference type="SUPFAM" id="SSF57756">
    <property type="entry name" value="Retrovirus zinc finger-like domains"/>
    <property type="match status" value="1"/>
</dbReference>
<evidence type="ECO:0000256" key="18">
    <source>
        <dbReference type="PROSITE-ProRule" id="PRU00047"/>
    </source>
</evidence>
<dbReference type="Gene3D" id="3.40.50.12390">
    <property type="match status" value="2"/>
</dbReference>
<feature type="transmembrane region" description="Helical" evidence="20">
    <location>
        <begin position="1158"/>
        <end position="1178"/>
    </location>
</feature>
<keyword evidence="6 20" id="KW-0812">Transmembrane</keyword>
<evidence type="ECO:0000256" key="4">
    <source>
        <dbReference type="ARBA" id="ARBA00022552"/>
    </source>
</evidence>
<evidence type="ECO:0000256" key="8">
    <source>
        <dbReference type="ARBA" id="ARBA00022723"/>
    </source>
</evidence>
<dbReference type="InterPro" id="IPR041412">
    <property type="entry name" value="Xrn1_helical"/>
</dbReference>
<dbReference type="InterPro" id="IPR036259">
    <property type="entry name" value="MFS_trans_sf"/>
</dbReference>
<keyword evidence="7" id="KW-0540">Nuclease</keyword>
<keyword evidence="10" id="KW-0378">Hydrolase</keyword>
<feature type="transmembrane region" description="Helical" evidence="20">
    <location>
        <begin position="1477"/>
        <end position="1499"/>
    </location>
</feature>
<dbReference type="InterPro" id="IPR027073">
    <property type="entry name" value="5_3_exoribonuclease"/>
</dbReference>
<dbReference type="GO" id="GO:0008270">
    <property type="term" value="F:zinc ion binding"/>
    <property type="evidence" value="ECO:0007669"/>
    <property type="project" value="UniProtKB-KW"/>
</dbReference>
<dbReference type="InterPro" id="IPR001878">
    <property type="entry name" value="Znf_CCHC"/>
</dbReference>
<dbReference type="GO" id="GO:0006364">
    <property type="term" value="P:rRNA processing"/>
    <property type="evidence" value="ECO:0007669"/>
    <property type="project" value="UniProtKB-KW"/>
</dbReference>
<comment type="function">
    <text evidence="16">Possesses 5'-&gt;3' exoribonuclease activity. Required for the processing of nuclear mRNA and rRNA precursors. May promote the termination of transcription by RNA polymerase II. Essential for vegetative cell growth and chromosome segregation.</text>
</comment>
<dbReference type="PROSITE" id="PS50850">
    <property type="entry name" value="MFS"/>
    <property type="match status" value="1"/>
</dbReference>
<name>A0AAD5TFQ2_9FUNG</name>
<dbReference type="GO" id="GO:0022857">
    <property type="term" value="F:transmembrane transporter activity"/>
    <property type="evidence" value="ECO:0007669"/>
    <property type="project" value="InterPro"/>
</dbReference>
<feature type="region of interest" description="Disordered" evidence="19">
    <location>
        <begin position="413"/>
        <end position="438"/>
    </location>
</feature>
<dbReference type="GO" id="GO:0000956">
    <property type="term" value="P:nuclear-transcribed mRNA catabolic process"/>
    <property type="evidence" value="ECO:0007669"/>
    <property type="project" value="TreeGrafter"/>
</dbReference>
<feature type="compositionally biased region" description="Gly residues" evidence="19">
    <location>
        <begin position="892"/>
        <end position="901"/>
    </location>
</feature>
<evidence type="ECO:0000256" key="11">
    <source>
        <dbReference type="ARBA" id="ARBA00022833"/>
    </source>
</evidence>
<comment type="similarity">
    <text evidence="2">Belongs to the 5'-3' exonuclease family. XRN2/RAT1 subfamily.</text>
</comment>
<keyword evidence="11" id="KW-0862">Zinc</keyword>
<dbReference type="FunFam" id="1.25.40.1050:FF:000002">
    <property type="entry name" value="5'-3' exoribonuclease"/>
    <property type="match status" value="1"/>
</dbReference>
<gene>
    <name evidence="23" type="primary">XRN2</name>
    <name evidence="23" type="ORF">HDU87_008158</name>
</gene>
<keyword evidence="8" id="KW-0479">Metal-binding</keyword>
<feature type="transmembrane region" description="Helical" evidence="20">
    <location>
        <begin position="1445"/>
        <end position="1465"/>
    </location>
</feature>
<keyword evidence="15 20" id="KW-0472">Membrane</keyword>
<comment type="subunit">
    <text evidence="17">Interacts with RAI1; the interaction is direct, stabilizes RAT1 protein structure and may stimulate its exoribonuclease activity. The interaction also stimulates RAI1 pyrophosphohydrolase activity, probably by recruiting it to mRNA substrates.</text>
</comment>
<dbReference type="SUPFAM" id="SSF103473">
    <property type="entry name" value="MFS general substrate transporter"/>
    <property type="match status" value="1"/>
</dbReference>
<keyword evidence="12" id="KW-0269">Exonuclease</keyword>
<dbReference type="PANTHER" id="PTHR12341">
    <property type="entry name" value="5'-&gt;3' EXORIBONUCLEASE"/>
    <property type="match status" value="1"/>
</dbReference>
<dbReference type="InterPro" id="IPR036875">
    <property type="entry name" value="Znf_CCHC_sf"/>
</dbReference>
<reference evidence="23" key="1">
    <citation type="submission" date="2020-05" db="EMBL/GenBank/DDBJ databases">
        <title>Phylogenomic resolution of chytrid fungi.</title>
        <authorList>
            <person name="Stajich J.E."/>
            <person name="Amses K."/>
            <person name="Simmons R."/>
            <person name="Seto K."/>
            <person name="Myers J."/>
            <person name="Bonds A."/>
            <person name="Quandt C.A."/>
            <person name="Barry K."/>
            <person name="Liu P."/>
            <person name="Grigoriev I."/>
            <person name="Longcore J.E."/>
            <person name="James T.Y."/>
        </authorList>
    </citation>
    <scope>NUCLEOTIDE SEQUENCE</scope>
    <source>
        <strain evidence="23">JEL0379</strain>
    </source>
</reference>
<feature type="transmembrane region" description="Helical" evidence="20">
    <location>
        <begin position="1391"/>
        <end position="1409"/>
    </location>
</feature>
<keyword evidence="13 20" id="KW-1133">Transmembrane helix</keyword>
<dbReference type="SMART" id="SM00343">
    <property type="entry name" value="ZnF_C2HC"/>
    <property type="match status" value="1"/>
</dbReference>
<dbReference type="Pfam" id="PF03159">
    <property type="entry name" value="XRN_N"/>
    <property type="match status" value="1"/>
</dbReference>
<proteinExistence type="inferred from homology"/>
<keyword evidence="3" id="KW-0813">Transport</keyword>
<feature type="region of interest" description="Disordered" evidence="19">
    <location>
        <begin position="1546"/>
        <end position="1572"/>
    </location>
</feature>
<evidence type="ECO:0000313" key="23">
    <source>
        <dbReference type="EMBL" id="KAJ3171908.1"/>
    </source>
</evidence>
<evidence type="ECO:0000313" key="24">
    <source>
        <dbReference type="Proteomes" id="UP001212152"/>
    </source>
</evidence>
<evidence type="ECO:0000256" key="1">
    <source>
        <dbReference type="ARBA" id="ARBA00004141"/>
    </source>
</evidence>
<evidence type="ECO:0000256" key="7">
    <source>
        <dbReference type="ARBA" id="ARBA00022722"/>
    </source>
</evidence>
<keyword evidence="4" id="KW-0698">rRNA processing</keyword>
<feature type="transmembrane region" description="Helical" evidence="20">
    <location>
        <begin position="1190"/>
        <end position="1208"/>
    </location>
</feature>
<dbReference type="InterPro" id="IPR011701">
    <property type="entry name" value="MFS"/>
</dbReference>
<dbReference type="FunFam" id="1.20.1250.20:FF:000013">
    <property type="entry name" value="MFS general substrate transporter"/>
    <property type="match status" value="1"/>
</dbReference>
<dbReference type="InterPro" id="IPR004859">
    <property type="entry name" value="Xrn1_N"/>
</dbReference>
<feature type="domain" description="Major facilitator superfamily (MFS) profile" evidence="22">
    <location>
        <begin position="1115"/>
        <end position="1538"/>
    </location>
</feature>
<evidence type="ECO:0000256" key="14">
    <source>
        <dbReference type="ARBA" id="ARBA00023054"/>
    </source>
</evidence>
<feature type="transmembrane region" description="Helical" evidence="20">
    <location>
        <begin position="1214"/>
        <end position="1237"/>
    </location>
</feature>
<dbReference type="PROSITE" id="PS50158">
    <property type="entry name" value="ZF_CCHC"/>
    <property type="match status" value="1"/>
</dbReference>
<evidence type="ECO:0000256" key="19">
    <source>
        <dbReference type="SAM" id="MobiDB-lite"/>
    </source>
</evidence>
<dbReference type="GO" id="GO:0016020">
    <property type="term" value="C:membrane"/>
    <property type="evidence" value="ECO:0007669"/>
    <property type="project" value="UniProtKB-SubCell"/>
</dbReference>
<feature type="compositionally biased region" description="Basic and acidic residues" evidence="19">
    <location>
        <begin position="413"/>
        <end position="434"/>
    </location>
</feature>
<dbReference type="GO" id="GO:0003723">
    <property type="term" value="F:RNA binding"/>
    <property type="evidence" value="ECO:0007669"/>
    <property type="project" value="TreeGrafter"/>
</dbReference>
<keyword evidence="5" id="KW-0507">mRNA processing</keyword>
<feature type="compositionally biased region" description="Basic and acidic residues" evidence="19">
    <location>
        <begin position="941"/>
        <end position="954"/>
    </location>
</feature>
<dbReference type="EMBL" id="JADGJQ010000081">
    <property type="protein sequence ID" value="KAJ3171908.1"/>
    <property type="molecule type" value="Genomic_DNA"/>
</dbReference>
<dbReference type="Gene3D" id="1.25.40.1050">
    <property type="match status" value="1"/>
</dbReference>
<comment type="caution">
    <text evidence="23">The sequence shown here is derived from an EMBL/GenBank/DDBJ whole genome shotgun (WGS) entry which is preliminary data.</text>
</comment>
<evidence type="ECO:0000256" key="20">
    <source>
        <dbReference type="SAM" id="Phobius"/>
    </source>
</evidence>
<dbReference type="Pfam" id="PF07690">
    <property type="entry name" value="MFS_1"/>
    <property type="match status" value="1"/>
</dbReference>
<evidence type="ECO:0000256" key="17">
    <source>
        <dbReference type="ARBA" id="ARBA00046943"/>
    </source>
</evidence>
<keyword evidence="24" id="KW-1185">Reference proteome</keyword>
<feature type="region of interest" description="Disordered" evidence="19">
    <location>
        <begin position="882"/>
        <end position="901"/>
    </location>
</feature>
<organism evidence="23 24">
    <name type="scientific">Geranomyces variabilis</name>
    <dbReference type="NCBI Taxonomy" id="109894"/>
    <lineage>
        <taxon>Eukaryota</taxon>
        <taxon>Fungi</taxon>
        <taxon>Fungi incertae sedis</taxon>
        <taxon>Chytridiomycota</taxon>
        <taxon>Chytridiomycota incertae sedis</taxon>
        <taxon>Chytridiomycetes</taxon>
        <taxon>Spizellomycetales</taxon>
        <taxon>Powellomycetaceae</taxon>
        <taxon>Geranomyces</taxon>
    </lineage>
</organism>
<dbReference type="FunFam" id="1.20.1250.20:FF:000057">
    <property type="entry name" value="MFS general substrate transporter"/>
    <property type="match status" value="1"/>
</dbReference>
<dbReference type="Pfam" id="PF17846">
    <property type="entry name" value="XRN_M"/>
    <property type="match status" value="2"/>
</dbReference>
<evidence type="ECO:0000256" key="12">
    <source>
        <dbReference type="ARBA" id="ARBA00022839"/>
    </source>
</evidence>
<evidence type="ECO:0000256" key="10">
    <source>
        <dbReference type="ARBA" id="ARBA00022801"/>
    </source>
</evidence>
<keyword evidence="14" id="KW-0175">Coiled coil</keyword>
<dbReference type="GO" id="GO:0004534">
    <property type="term" value="F:5'-3' RNA exonuclease activity"/>
    <property type="evidence" value="ECO:0007669"/>
    <property type="project" value="UniProtKB-ARBA"/>
</dbReference>
<feature type="transmembrane region" description="Helical" evidence="20">
    <location>
        <begin position="1355"/>
        <end position="1379"/>
    </location>
</feature>
<dbReference type="CDD" id="cd18673">
    <property type="entry name" value="PIN_XRN1-2-like"/>
    <property type="match status" value="1"/>
</dbReference>
<feature type="transmembrane region" description="Helical" evidence="20">
    <location>
        <begin position="1421"/>
        <end position="1439"/>
    </location>
</feature>
<dbReference type="Proteomes" id="UP001212152">
    <property type="component" value="Unassembled WGS sequence"/>
</dbReference>